<keyword evidence="5" id="KW-1133">Transmembrane helix</keyword>
<dbReference type="Gene3D" id="2.160.20.10">
    <property type="entry name" value="Single-stranded right-handed beta-helix, Pectin lyase-like"/>
    <property type="match status" value="1"/>
</dbReference>
<feature type="domain" description="Fibronectin type-III" evidence="6">
    <location>
        <begin position="694"/>
        <end position="785"/>
    </location>
</feature>
<keyword evidence="4" id="KW-0325">Glycoprotein</keyword>
<keyword evidence="5" id="KW-0472">Membrane</keyword>
<feature type="transmembrane region" description="Helical" evidence="5">
    <location>
        <begin position="9"/>
        <end position="26"/>
    </location>
</feature>
<sequence length="1631" mass="178958">MVNLKLPSIIAYISTAILAFIFHFNIQSQTYPVSDFDPNLQRVVAFPGAEGFGKFATGGRGGQVLKVTNLNDSGPGSLRAAIDTKGPRIVVFEVSGNIKLKSDLTIRDGNITIAGQTAPGDGITIQGYPLRVFDQNNVIIRYIRSRLGDQTGVEGDAFEIKRSKNLIIDHCSFSWGTDETCSLDEVEDATVQYCIIAEGLNEPIVHNKSSHSFGSLLGGKNLSFFGNLMAHFHIRTPSLTQGSGPNDLRNNVIYNWGFRSTNNGALSSNNLFYNYYKPGPATNANPSSEMVNQFFLWPTAIDADPTTYAKFFLEGNKIPGNSRISTDQWNGVRLENGSLTETYLNRLKNRDNNGNLVPFPVPNNLYSITRTADEAYSNVLAYVGANLFRDAVDQRIINETRNGTTTFRGSKTGLLGIIDSQNDVGGWPTLRSLAAPADTDQDGMPDTWETANNLNPNRSNDREYNLNPYYTDIEVYINSLVDNLVKSQYPSTPLTVNPILPAANASNIAPVDISFAWEMVPNADTYQVQISKSSTFGSGNITLSNVKELSLVYPQLDANSTYYWRVRAVRNGVIGPYSGTRSFQTNSLSAVPGRTLLLQPASNSVDIGLDPVFTWAKVPNTQSYQIQVSTLADFSSLVVNQSGLTENSFQSPKLLENQTYYWRIRARNANGTGSYSVVSSFKTVSLAVMAEEVVPIRPTNGVVINPVNIRLEWQPVSGAESYRVQVSTNSSFSNSAVFKDGVVNSFLDIPNLNSNTLYYWRVIAVNRAGMGEYPITPQTFKTGPFTEAPAQISLNSPAHDANIFSTSITFSWTASPIAKGYTFQLSTREDFSTFVQNVSGLTSSSRTVSNLQANTQYFWRVWASNEAGNSPISEIRKVRSATYSGTPSATTLVSPAINAVVGASNIQFTWQNQPNTQYYRIEISESTSFSTTVYRKNSIPGTSWIVPSLTVNKTYYWRVRTSNPAGTGSYSSVWKFSTNSGTVSLSQPNLVSPGNASMNQPTSLSVSWNPVTNATSYDVQVSESNTFSTIAFSQSGITATNTTFGSLLENKTYFWRVRAKSGTVVSSWSEIWNFGTNGSTENSTLTSGLVGHWSMEDGSGNRVLDVSGTSNHGTLQTTANVAWVEGKSGLALLLNGWSNRFAVIPHNQSLEIPNAVTISAWVKPNTLHRGTILSKSSGNGFEFWLDNNGQLEFRLNRSSNGSSYVLRSNFNYGNNLQAWIHLAATFDGSTMKIFVNGNEDKSASFNPFGIGTTSGNLVLGALGTIQRMNGELDEVMLHNRALSIEEIRQAMQGGLSIQTIPSQLAGHWKMDEGSGNMFRDDSGNANNANIINNSGVSWSEAKIGLGVNLNGFSERYGRVPHNSSLELSNALTIAAWVKPNALHRGTIASKSAGNGFELWLDIDGFIEFRLNRTNNGSTYRLRSNYNYSGDIGKWIHVTATFDGQTSKIFINGTESTSKTFSAPFEIGTNSGDLVIGALGTIQRMNGSLDDLRIYSDALSPNEVFNLANPNQQMMRLNGEISNKGTYINRNTESKPNENTPEFNISGQFDTSILLYPNPAEKTIYVKNLWVEEGIIKVLIFDTNSRNVKSLESIVQNNQIEMDIDQLGLSTGTYILILQDNFHREILRFIKK</sequence>
<dbReference type="Pfam" id="PF13385">
    <property type="entry name" value="Laminin_G_3"/>
    <property type="match status" value="2"/>
</dbReference>
<dbReference type="GO" id="GO:0046872">
    <property type="term" value="F:metal ion binding"/>
    <property type="evidence" value="ECO:0007669"/>
    <property type="project" value="UniProtKB-KW"/>
</dbReference>
<evidence type="ECO:0000256" key="3">
    <source>
        <dbReference type="ARBA" id="ARBA00023157"/>
    </source>
</evidence>
<evidence type="ECO:0000256" key="5">
    <source>
        <dbReference type="SAM" id="Phobius"/>
    </source>
</evidence>
<keyword evidence="3" id="KW-1015">Disulfide bond</keyword>
<dbReference type="eggNOG" id="COG3055">
    <property type="taxonomic scope" value="Bacteria"/>
</dbReference>
<name>M7X3L4_9BACT</name>
<proteinExistence type="predicted"/>
<dbReference type="Pfam" id="PF18962">
    <property type="entry name" value="Por_Secre_tail"/>
    <property type="match status" value="1"/>
</dbReference>
<comment type="caution">
    <text evidence="7">The sequence shown here is derived from an EMBL/GenBank/DDBJ whole genome shotgun (WGS) entry which is preliminary data.</text>
</comment>
<dbReference type="InterPro" id="IPR036116">
    <property type="entry name" value="FN3_sf"/>
</dbReference>
<dbReference type="InterPro" id="IPR013783">
    <property type="entry name" value="Ig-like_fold"/>
</dbReference>
<reference evidence="7" key="1">
    <citation type="submission" date="2013-01" db="EMBL/GenBank/DDBJ databases">
        <title>Genome assembly of Mariniradius saccharolyticus AK6.</title>
        <authorList>
            <person name="Vaidya B."/>
            <person name="Khatri I."/>
            <person name="Tanuku N.R.S."/>
            <person name="Subramanian S."/>
            <person name="Pinnaka A."/>
        </authorList>
    </citation>
    <scope>NUCLEOTIDE SEQUENCE [LARGE SCALE GENOMIC DNA]</scope>
    <source>
        <strain evidence="7">AK6</strain>
    </source>
</reference>
<keyword evidence="7" id="KW-0456">Lyase</keyword>
<keyword evidence="5" id="KW-0812">Transmembrane</keyword>
<dbReference type="STRING" id="1239962.C943_01342"/>
<evidence type="ECO:0000313" key="8">
    <source>
        <dbReference type="Proteomes" id="UP000010953"/>
    </source>
</evidence>
<dbReference type="InterPro" id="IPR026444">
    <property type="entry name" value="Secre_tail"/>
</dbReference>
<organism evidence="7 8">
    <name type="scientific">Mariniradius saccharolyticus AK6</name>
    <dbReference type="NCBI Taxonomy" id="1239962"/>
    <lineage>
        <taxon>Bacteria</taxon>
        <taxon>Pseudomonadati</taxon>
        <taxon>Bacteroidota</taxon>
        <taxon>Cytophagia</taxon>
        <taxon>Cytophagales</taxon>
        <taxon>Cyclobacteriaceae</taxon>
        <taxon>Mariniradius</taxon>
    </lineage>
</organism>
<feature type="domain" description="Fibronectin type-III" evidence="6">
    <location>
        <begin position="498"/>
        <end position="588"/>
    </location>
</feature>
<dbReference type="OrthoDB" id="9803616at2"/>
<dbReference type="PANTHER" id="PTHR42970">
    <property type="entry name" value="PECTATE LYASE C-RELATED"/>
    <property type="match status" value="1"/>
</dbReference>
<feature type="domain" description="Fibronectin type-III" evidence="6">
    <location>
        <begin position="892"/>
        <end position="981"/>
    </location>
</feature>
<dbReference type="Gene3D" id="2.60.40.10">
    <property type="entry name" value="Immunoglobulins"/>
    <property type="match status" value="6"/>
</dbReference>
<dbReference type="GO" id="GO:0005975">
    <property type="term" value="P:carbohydrate metabolic process"/>
    <property type="evidence" value="ECO:0007669"/>
    <property type="project" value="UniProtKB-ARBA"/>
</dbReference>
<dbReference type="Proteomes" id="UP000010953">
    <property type="component" value="Unassembled WGS sequence"/>
</dbReference>
<dbReference type="InterPro" id="IPR052063">
    <property type="entry name" value="Polysaccharide_Lyase_1"/>
</dbReference>
<dbReference type="PROSITE" id="PS50853">
    <property type="entry name" value="FN3"/>
    <property type="match status" value="6"/>
</dbReference>
<evidence type="ECO:0000259" key="6">
    <source>
        <dbReference type="PROSITE" id="PS50853"/>
    </source>
</evidence>
<dbReference type="PANTHER" id="PTHR42970:SF1">
    <property type="entry name" value="PECTATE LYASE C-RELATED"/>
    <property type="match status" value="1"/>
</dbReference>
<dbReference type="Gene3D" id="2.60.120.200">
    <property type="match status" value="2"/>
</dbReference>
<feature type="domain" description="Fibronectin type-III" evidence="6">
    <location>
        <begin position="987"/>
        <end position="1079"/>
    </location>
</feature>
<evidence type="ECO:0000256" key="1">
    <source>
        <dbReference type="ARBA" id="ARBA00022723"/>
    </source>
</evidence>
<dbReference type="InterPro" id="IPR003961">
    <property type="entry name" value="FN3_dom"/>
</dbReference>
<dbReference type="eggNOG" id="COG4733">
    <property type="taxonomic scope" value="Bacteria"/>
</dbReference>
<accession>M7X3L4</accession>
<evidence type="ECO:0000256" key="2">
    <source>
        <dbReference type="ARBA" id="ARBA00022729"/>
    </source>
</evidence>
<dbReference type="GO" id="GO:0016829">
    <property type="term" value="F:lyase activity"/>
    <property type="evidence" value="ECO:0007669"/>
    <property type="project" value="UniProtKB-KW"/>
</dbReference>
<feature type="domain" description="Fibronectin type-III" evidence="6">
    <location>
        <begin position="591"/>
        <end position="686"/>
    </location>
</feature>
<dbReference type="InParanoid" id="M7X3L4"/>
<dbReference type="EMBL" id="AMZY02000014">
    <property type="protein sequence ID" value="EMS32080.1"/>
    <property type="molecule type" value="Genomic_DNA"/>
</dbReference>
<dbReference type="CDD" id="cd00063">
    <property type="entry name" value="FN3"/>
    <property type="match status" value="6"/>
</dbReference>
<keyword evidence="8" id="KW-1185">Reference proteome</keyword>
<dbReference type="SUPFAM" id="SSF49899">
    <property type="entry name" value="Concanavalin A-like lectins/glucanases"/>
    <property type="match status" value="2"/>
</dbReference>
<dbReference type="GO" id="GO:0004553">
    <property type="term" value="F:hydrolase activity, hydrolyzing O-glycosyl compounds"/>
    <property type="evidence" value="ECO:0007669"/>
    <property type="project" value="UniProtKB-ARBA"/>
</dbReference>
<evidence type="ECO:0000256" key="4">
    <source>
        <dbReference type="ARBA" id="ARBA00023180"/>
    </source>
</evidence>
<dbReference type="NCBIfam" id="TIGR04183">
    <property type="entry name" value="Por_Secre_tail"/>
    <property type="match status" value="1"/>
</dbReference>
<dbReference type="InterPro" id="IPR006558">
    <property type="entry name" value="LamG-like"/>
</dbReference>
<keyword evidence="1" id="KW-0479">Metal-binding</keyword>
<dbReference type="SUPFAM" id="SSF51126">
    <property type="entry name" value="Pectin lyase-like"/>
    <property type="match status" value="1"/>
</dbReference>
<dbReference type="InterPro" id="IPR012334">
    <property type="entry name" value="Pectin_lyas_fold"/>
</dbReference>
<dbReference type="SMART" id="SM00060">
    <property type="entry name" value="FN3"/>
    <property type="match status" value="6"/>
</dbReference>
<evidence type="ECO:0000313" key="7">
    <source>
        <dbReference type="EMBL" id="EMS32080.1"/>
    </source>
</evidence>
<dbReference type="InterPro" id="IPR011050">
    <property type="entry name" value="Pectin_lyase_fold/virulence"/>
</dbReference>
<protein>
    <submittedName>
        <fullName evidence="7">Lyase</fullName>
    </submittedName>
</protein>
<dbReference type="SMART" id="SM00560">
    <property type="entry name" value="LamGL"/>
    <property type="match status" value="2"/>
</dbReference>
<dbReference type="SUPFAM" id="SSF49265">
    <property type="entry name" value="Fibronectin type III"/>
    <property type="match status" value="4"/>
</dbReference>
<keyword evidence="2" id="KW-0732">Signal</keyword>
<gene>
    <name evidence="7" type="ORF">C943_01342</name>
</gene>
<dbReference type="eggNOG" id="COG3866">
    <property type="taxonomic scope" value="Bacteria"/>
</dbReference>
<dbReference type="Pfam" id="PF00041">
    <property type="entry name" value="fn3"/>
    <property type="match status" value="2"/>
</dbReference>
<dbReference type="eggNOG" id="COG3291">
    <property type="taxonomic scope" value="Bacteria"/>
</dbReference>
<dbReference type="InterPro" id="IPR013320">
    <property type="entry name" value="ConA-like_dom_sf"/>
</dbReference>
<feature type="domain" description="Fibronectin type-III" evidence="6">
    <location>
        <begin position="788"/>
        <end position="885"/>
    </location>
</feature>